<comment type="caution">
    <text evidence="2">The sequence shown here is derived from an EMBL/GenBank/DDBJ whole genome shotgun (WGS) entry which is preliminary data.</text>
</comment>
<protein>
    <submittedName>
        <fullName evidence="2">Uncharacterized protein</fullName>
    </submittedName>
</protein>
<evidence type="ECO:0000313" key="3">
    <source>
        <dbReference type="Proteomes" id="UP001589748"/>
    </source>
</evidence>
<gene>
    <name evidence="2" type="ORF">ACFFVI_11720</name>
</gene>
<dbReference type="EMBL" id="JBHMDM010000005">
    <property type="protein sequence ID" value="MFB9377634.1"/>
    <property type="molecule type" value="Genomic_DNA"/>
</dbReference>
<accession>A0ABV5LU96</accession>
<sequence length="169" mass="17701">MTGDSVPTTAATRDAFGVPLPGTDDPTARAELAALTPAQLRRRRELLGAELRALGQWRRLLRARRELLVATVVVPAPLLVPVEAAAEDGPLERHLDDLALSLGGPALPGEGLADLVYCAPGPQGVAPALAALVDAERRLAAYAEAVAAELETATEVLVAQVRADIRTDH</sequence>
<evidence type="ECO:0000313" key="2">
    <source>
        <dbReference type="EMBL" id="MFB9377634.1"/>
    </source>
</evidence>
<dbReference type="RefSeq" id="WP_380138789.1">
    <property type="nucleotide sequence ID" value="NZ_JBHLUI010000010.1"/>
</dbReference>
<keyword evidence="3" id="KW-1185">Reference proteome</keyword>
<feature type="compositionally biased region" description="Polar residues" evidence="1">
    <location>
        <begin position="1"/>
        <end position="11"/>
    </location>
</feature>
<evidence type="ECO:0000256" key="1">
    <source>
        <dbReference type="SAM" id="MobiDB-lite"/>
    </source>
</evidence>
<organism evidence="2 3">
    <name type="scientific">Kineococcus gynurae</name>
    <dbReference type="NCBI Taxonomy" id="452979"/>
    <lineage>
        <taxon>Bacteria</taxon>
        <taxon>Bacillati</taxon>
        <taxon>Actinomycetota</taxon>
        <taxon>Actinomycetes</taxon>
        <taxon>Kineosporiales</taxon>
        <taxon>Kineosporiaceae</taxon>
        <taxon>Kineococcus</taxon>
    </lineage>
</organism>
<reference evidence="2 3" key="1">
    <citation type="submission" date="2024-09" db="EMBL/GenBank/DDBJ databases">
        <authorList>
            <person name="Sun Q."/>
            <person name="Mori K."/>
        </authorList>
    </citation>
    <scope>NUCLEOTIDE SEQUENCE [LARGE SCALE GENOMIC DNA]</scope>
    <source>
        <strain evidence="2 3">TISTR 1856</strain>
    </source>
</reference>
<proteinExistence type="predicted"/>
<feature type="region of interest" description="Disordered" evidence="1">
    <location>
        <begin position="1"/>
        <end position="24"/>
    </location>
</feature>
<dbReference type="Proteomes" id="UP001589748">
    <property type="component" value="Unassembled WGS sequence"/>
</dbReference>
<name>A0ABV5LU96_9ACTN</name>